<sequence length="283" mass="32362">MHFESNSNRVFTRHSPSKMSGPPKHKMRSKSGSYSYVIDKAMDIEKSMGNLEVVKQNITQCATSFERGNAMNWYNKFLAKCYFEFLSAIAILTLIPVVVILGFNYFSNRTESYVSGHKFFVYDFKGVATSNDNLVHQPGRHICDSITDSARCYETYLEYDLSGFVFLFSGMILVFSAASNIVHRRLCAEIEKMQGRLIRYEDLLNNEGQLYTKVMSEILSGSSKKEILEKDSQVTNVKLACKKDCADANLDMDHKKEYNEKRKQLDDIIQLNLSETLGLEPDH</sequence>
<protein>
    <submittedName>
        <fullName evidence="3">Uncharacterized protein</fullName>
    </submittedName>
</protein>
<comment type="caution">
    <text evidence="3">The sequence shown here is derived from an EMBL/GenBank/DDBJ whole genome shotgun (WGS) entry which is preliminary data.</text>
</comment>
<name>A0A4S8QL22_9HELO</name>
<dbReference type="AlphaFoldDB" id="A0A4S8QL22"/>
<keyword evidence="2" id="KW-0472">Membrane</keyword>
<accession>A0A4S8QL22</accession>
<evidence type="ECO:0000313" key="4">
    <source>
        <dbReference type="Proteomes" id="UP000308671"/>
    </source>
</evidence>
<dbReference type="OrthoDB" id="3486905at2759"/>
<feature type="transmembrane region" description="Helical" evidence="2">
    <location>
        <begin position="81"/>
        <end position="106"/>
    </location>
</feature>
<reference evidence="3 4" key="1">
    <citation type="submission" date="2017-12" db="EMBL/GenBank/DDBJ databases">
        <title>Comparative genomics of Botrytis spp.</title>
        <authorList>
            <person name="Valero-Jimenez C.A."/>
            <person name="Tapia P."/>
            <person name="Veloso J."/>
            <person name="Silva-Moreno E."/>
            <person name="Staats M."/>
            <person name="Valdes J.H."/>
            <person name="Van Kan J.A.L."/>
        </authorList>
    </citation>
    <scope>NUCLEOTIDE SEQUENCE [LARGE SCALE GENOMIC DNA]</scope>
    <source>
        <strain evidence="3 4">MUCL435</strain>
    </source>
</reference>
<feature type="compositionally biased region" description="Polar residues" evidence="1">
    <location>
        <begin position="1"/>
        <end position="10"/>
    </location>
</feature>
<dbReference type="EMBL" id="PQXL01000486">
    <property type="protein sequence ID" value="THV45448.1"/>
    <property type="molecule type" value="Genomic_DNA"/>
</dbReference>
<gene>
    <name evidence="3" type="ORF">BGAL_0487g00030</name>
</gene>
<evidence type="ECO:0000256" key="2">
    <source>
        <dbReference type="SAM" id="Phobius"/>
    </source>
</evidence>
<evidence type="ECO:0000256" key="1">
    <source>
        <dbReference type="SAM" id="MobiDB-lite"/>
    </source>
</evidence>
<dbReference type="Proteomes" id="UP000308671">
    <property type="component" value="Unassembled WGS sequence"/>
</dbReference>
<proteinExistence type="predicted"/>
<keyword evidence="4" id="KW-1185">Reference proteome</keyword>
<organism evidence="3 4">
    <name type="scientific">Botrytis galanthina</name>
    <dbReference type="NCBI Taxonomy" id="278940"/>
    <lineage>
        <taxon>Eukaryota</taxon>
        <taxon>Fungi</taxon>
        <taxon>Dikarya</taxon>
        <taxon>Ascomycota</taxon>
        <taxon>Pezizomycotina</taxon>
        <taxon>Leotiomycetes</taxon>
        <taxon>Helotiales</taxon>
        <taxon>Sclerotiniaceae</taxon>
        <taxon>Botrytis</taxon>
    </lineage>
</organism>
<evidence type="ECO:0000313" key="3">
    <source>
        <dbReference type="EMBL" id="THV45448.1"/>
    </source>
</evidence>
<keyword evidence="2" id="KW-1133">Transmembrane helix</keyword>
<feature type="transmembrane region" description="Helical" evidence="2">
    <location>
        <begin position="163"/>
        <end position="183"/>
    </location>
</feature>
<feature type="region of interest" description="Disordered" evidence="1">
    <location>
        <begin position="1"/>
        <end position="31"/>
    </location>
</feature>
<keyword evidence="2" id="KW-0812">Transmembrane</keyword>